<dbReference type="Proteomes" id="UP000475037">
    <property type="component" value="Unassembled WGS sequence"/>
</dbReference>
<keyword evidence="2" id="KW-0812">Transmembrane</keyword>
<accession>A0A6G1B304</accession>
<feature type="region of interest" description="Disordered" evidence="9">
    <location>
        <begin position="817"/>
        <end position="849"/>
    </location>
</feature>
<evidence type="ECO:0000256" key="6">
    <source>
        <dbReference type="ARBA" id="ARBA00023136"/>
    </source>
</evidence>
<evidence type="ECO:0000256" key="8">
    <source>
        <dbReference type="ARBA" id="ARBA00037695"/>
    </source>
</evidence>
<feature type="region of interest" description="Disordered" evidence="9">
    <location>
        <begin position="153"/>
        <end position="225"/>
    </location>
</feature>
<feature type="domain" description="SPATA31" evidence="10">
    <location>
        <begin position="91"/>
        <end position="439"/>
    </location>
</feature>
<dbReference type="GO" id="GO:0016020">
    <property type="term" value="C:membrane"/>
    <property type="evidence" value="ECO:0007669"/>
    <property type="project" value="UniProtKB-SubCell"/>
</dbReference>
<feature type="non-terminal residue" evidence="11">
    <location>
        <position position="1076"/>
    </location>
</feature>
<comment type="subcellular location">
    <subcellularLocation>
        <location evidence="1">Membrane</location>
        <topology evidence="1">Single-pass membrane protein</topology>
    </subcellularLocation>
</comment>
<feature type="region of interest" description="Disordered" evidence="9">
    <location>
        <begin position="574"/>
        <end position="612"/>
    </location>
</feature>
<dbReference type="Pfam" id="PF14650">
    <property type="entry name" value="FAM75"/>
    <property type="match status" value="1"/>
</dbReference>
<dbReference type="PANTHER" id="PTHR21859">
    <property type="entry name" value="ACROSOME-SPECIFIC PROTEIN"/>
    <property type="match status" value="1"/>
</dbReference>
<dbReference type="InterPro" id="IPR039509">
    <property type="entry name" value="SPATA31"/>
</dbReference>
<evidence type="ECO:0000256" key="3">
    <source>
        <dbReference type="ARBA" id="ARBA00022782"/>
    </source>
</evidence>
<keyword evidence="6" id="KW-0472">Membrane</keyword>
<evidence type="ECO:0000256" key="9">
    <source>
        <dbReference type="SAM" id="MobiDB-lite"/>
    </source>
</evidence>
<comment type="similarity">
    <text evidence="7">Belongs to the SPATA31 family.</text>
</comment>
<evidence type="ECO:0000313" key="12">
    <source>
        <dbReference type="Proteomes" id="UP000475037"/>
    </source>
</evidence>
<evidence type="ECO:0000256" key="1">
    <source>
        <dbReference type="ARBA" id="ARBA00004167"/>
    </source>
</evidence>
<feature type="region of interest" description="Disordered" evidence="9">
    <location>
        <begin position="266"/>
        <end position="291"/>
    </location>
</feature>
<gene>
    <name evidence="11" type="primary">Spata31e1</name>
    <name evidence="11" type="ORF">FOF47_R20859</name>
</gene>
<feature type="compositionally biased region" description="Pro residues" evidence="9">
    <location>
        <begin position="197"/>
        <end position="207"/>
    </location>
</feature>
<feature type="compositionally biased region" description="Low complexity" evidence="9">
    <location>
        <begin position="334"/>
        <end position="346"/>
    </location>
</feature>
<reference evidence="11 12" key="1">
    <citation type="submission" date="2019-11" db="EMBL/GenBank/DDBJ databases">
        <authorList>
            <person name="Yang C."/>
            <person name="Li F."/>
        </authorList>
    </citation>
    <scope>NUCLEOTIDE SEQUENCE [LARGE SCALE GENOMIC DNA]</scope>
    <source>
        <strain evidence="11">KB4526</strain>
        <tissue evidence="11">Muscle</tissue>
    </source>
</reference>
<feature type="region of interest" description="Disordered" evidence="9">
    <location>
        <begin position="915"/>
        <end position="948"/>
    </location>
</feature>
<organism evidence="11 12">
    <name type="scientific">Crocuta crocuta</name>
    <name type="common">Spotted hyena</name>
    <dbReference type="NCBI Taxonomy" id="9678"/>
    <lineage>
        <taxon>Eukaryota</taxon>
        <taxon>Metazoa</taxon>
        <taxon>Chordata</taxon>
        <taxon>Craniata</taxon>
        <taxon>Vertebrata</taxon>
        <taxon>Euteleostomi</taxon>
        <taxon>Mammalia</taxon>
        <taxon>Eutheria</taxon>
        <taxon>Laurasiatheria</taxon>
        <taxon>Carnivora</taxon>
        <taxon>Feliformia</taxon>
        <taxon>Hyaenidae</taxon>
        <taxon>Crocuta</taxon>
    </lineage>
</organism>
<feature type="region of interest" description="Disordered" evidence="9">
    <location>
        <begin position="326"/>
        <end position="411"/>
    </location>
</feature>
<feature type="region of interest" description="Disordered" evidence="9">
    <location>
        <begin position="44"/>
        <end position="63"/>
    </location>
</feature>
<comment type="caution">
    <text evidence="11">The sequence shown here is derived from an EMBL/GenBank/DDBJ whole genome shotgun (WGS) entry which is preliminary data.</text>
</comment>
<comment type="function">
    <text evidence="8">May play a role in spermatogenesis.</text>
</comment>
<proteinExistence type="inferred from homology"/>
<dbReference type="PANTHER" id="PTHR21859:SF55">
    <property type="entry name" value="SPERMATOGENESIS-ASSOCIATED PROTEIN 31A1-RELATED"/>
    <property type="match status" value="1"/>
</dbReference>
<sequence>EALFWRDPNTQAEPGVLSFIDPDVQKLLEILITKRSELRIWKEKEKEEGSDSPLHPLGSVFTSPWGKPDTVGCRPLWSMQGGPQQLLGPEKPPYPEVPGGSLQPVCSQLFWGLPILHSESLVATVSLTGSPLDLTPVIFNELSHALSFQIQDSVASHPSPAQPFPHTSAEPQALTPGLTQPQDPPPAQVEPQAQPAPSVPTGPPSLPPQMAREAADPPVQDNTAPFIPNAIQNLESHFLKKQLERSRTLPSVVKRSQEVFSQVLPDFPQDSEAPQTPRSASVLPCPSGDSIAPELREHLEQHFWKKSMKQQDGGTHKIQHSVELSRPHGELPKASQAQSGSRQAAQKTRPRRPARTMPGKSLGKDTGPSVRGAEKDLHRSLTSSSLKVSRISSEGSDLTKPPTSGPDQNHPEKLLRAHLGRKSGQIREGQIPVGIHQSRLGVNHASDLPAKPSAHRETGNLAFSKCPEPCVNISHDFSILSPYTQRMLEAHIIRFRVKHRWGLPLRVLKPLSLFKLKKSSIFPPPSTPCSATCPPKAWAKAKFLENPPQPHQGGVVITEESVPTLRAPLLAPQPAREEVQAGQALGRSSSGDGHGPSGAPLAGREAGPHSQAPTYSFVGRIWHSEIGVGALENRSLEASPGPAMATEEPTRESGGWTSWDSCCSVKVLDLGLESQSSRAREGSAWGDSLDPSESIHADVRRQGSSGSSQGLSTPTALAGLGQDKPKGVELRGLAGCAGPEGRGGSVLLQDCERGVLLQDCETGVLLQDCVSNELLEGCRSDVLLAADVLASHGSLPGFPSESSTDTSTSQTILHFRASAQNSEGQRGPLRPPGLRKTQSGRPDRRDDRWRFSLGGRDKWLAELRAFQASVMHCPPRDQESAEILRSELSQLLPKEAAPPESRFRRRMRRFLQWIFPSKGKRPEDSPRQGEAAPTPAQRPGSGSGISVEDDKTQVLMAAMGHILEEKTVPHRGLRASEFNWCKRELQAQAGPGVCYHKVLSYQEQRRVMRETASKGHGCPNKAPCVRGRDSKWAFVPQTLGSPGTPCHHGPMGARASGRPHHPHCPRHCLLQKHVPS</sequence>
<keyword evidence="4" id="KW-0744">Spermatogenesis</keyword>
<feature type="region of interest" description="Disordered" evidence="9">
    <location>
        <begin position="699"/>
        <end position="723"/>
    </location>
</feature>
<name>A0A6G1B304_CROCR</name>
<evidence type="ECO:0000313" key="11">
    <source>
        <dbReference type="EMBL" id="KAF0882645.1"/>
    </source>
</evidence>
<feature type="region of interest" description="Disordered" evidence="9">
    <location>
        <begin position="72"/>
        <end position="93"/>
    </location>
</feature>
<evidence type="ECO:0000256" key="5">
    <source>
        <dbReference type="ARBA" id="ARBA00022989"/>
    </source>
</evidence>
<feature type="compositionally biased region" description="Low complexity" evidence="9">
    <location>
        <begin position="702"/>
        <end position="712"/>
    </location>
</feature>
<dbReference type="GO" id="GO:0007283">
    <property type="term" value="P:spermatogenesis"/>
    <property type="evidence" value="ECO:0007669"/>
    <property type="project" value="UniProtKB-KW"/>
</dbReference>
<protein>
    <submittedName>
        <fullName evidence="11">S31E1 protein</fullName>
    </submittedName>
</protein>
<dbReference type="AlphaFoldDB" id="A0A6G1B304"/>
<feature type="region of interest" description="Disordered" evidence="9">
    <location>
        <begin position="634"/>
        <end position="657"/>
    </location>
</feature>
<keyword evidence="3" id="KW-0221">Differentiation</keyword>
<dbReference type="EMBL" id="VOAJ01002527">
    <property type="protein sequence ID" value="KAF0882645.1"/>
    <property type="molecule type" value="Genomic_DNA"/>
</dbReference>
<dbReference type="GO" id="GO:0030154">
    <property type="term" value="P:cell differentiation"/>
    <property type="evidence" value="ECO:0007669"/>
    <property type="project" value="UniProtKB-KW"/>
</dbReference>
<keyword evidence="5" id="KW-1133">Transmembrane helix</keyword>
<feature type="compositionally biased region" description="Polar residues" evidence="9">
    <location>
        <begin position="380"/>
        <end position="407"/>
    </location>
</feature>
<evidence type="ECO:0000259" key="10">
    <source>
        <dbReference type="Pfam" id="PF14650"/>
    </source>
</evidence>
<evidence type="ECO:0000256" key="2">
    <source>
        <dbReference type="ARBA" id="ARBA00022692"/>
    </source>
</evidence>
<evidence type="ECO:0000256" key="4">
    <source>
        <dbReference type="ARBA" id="ARBA00022871"/>
    </source>
</evidence>
<keyword evidence="12" id="KW-1185">Reference proteome</keyword>
<feature type="non-terminal residue" evidence="11">
    <location>
        <position position="1"/>
    </location>
</feature>
<evidence type="ECO:0000256" key="7">
    <source>
        <dbReference type="ARBA" id="ARBA00035009"/>
    </source>
</evidence>